<accession>A0ABP8EJS2</accession>
<dbReference type="Gene3D" id="3.10.20.30">
    <property type="match status" value="1"/>
</dbReference>
<evidence type="ECO:0000313" key="1">
    <source>
        <dbReference type="EMBL" id="GAA4284225.1"/>
    </source>
</evidence>
<keyword evidence="2" id="KW-1185">Reference proteome</keyword>
<dbReference type="InterPro" id="IPR012675">
    <property type="entry name" value="Beta-grasp_dom_sf"/>
</dbReference>
<dbReference type="Proteomes" id="UP001501586">
    <property type="component" value="Unassembled WGS sequence"/>
</dbReference>
<dbReference type="InterPro" id="IPR016155">
    <property type="entry name" value="Mopterin_synth/thiamin_S_b"/>
</dbReference>
<dbReference type="InterPro" id="IPR003749">
    <property type="entry name" value="ThiS/MoaD-like"/>
</dbReference>
<sequence>MLTVRYFAAARAATSRQTEEIPISSPLDRDDLIRVLVERHPEAPAGEPALSTVLAQSSLLVSGVAMRPGTTVEPGAVVDVLPPFSGG</sequence>
<name>A0ABP8EJS2_9MICO</name>
<dbReference type="Pfam" id="PF02597">
    <property type="entry name" value="ThiS"/>
    <property type="match status" value="1"/>
</dbReference>
<evidence type="ECO:0000313" key="2">
    <source>
        <dbReference type="Proteomes" id="UP001501586"/>
    </source>
</evidence>
<dbReference type="EMBL" id="BAABAZ010000006">
    <property type="protein sequence ID" value="GAA4284225.1"/>
    <property type="molecule type" value="Genomic_DNA"/>
</dbReference>
<dbReference type="SUPFAM" id="SSF54285">
    <property type="entry name" value="MoaD/ThiS"/>
    <property type="match status" value="1"/>
</dbReference>
<comment type="caution">
    <text evidence="1">The sequence shown here is derived from an EMBL/GenBank/DDBJ whole genome shotgun (WGS) entry which is preliminary data.</text>
</comment>
<organism evidence="1 2">
    <name type="scientific">Brevibacterium daeguense</name>
    <dbReference type="NCBI Taxonomy" id="909936"/>
    <lineage>
        <taxon>Bacteria</taxon>
        <taxon>Bacillati</taxon>
        <taxon>Actinomycetota</taxon>
        <taxon>Actinomycetes</taxon>
        <taxon>Micrococcales</taxon>
        <taxon>Brevibacteriaceae</taxon>
        <taxon>Brevibacterium</taxon>
    </lineage>
</organism>
<dbReference type="RefSeq" id="WP_236866394.1">
    <property type="nucleotide sequence ID" value="NZ_BAABAZ010000006.1"/>
</dbReference>
<reference evidence="2" key="1">
    <citation type="journal article" date="2019" name="Int. J. Syst. Evol. Microbiol.">
        <title>The Global Catalogue of Microorganisms (GCM) 10K type strain sequencing project: providing services to taxonomists for standard genome sequencing and annotation.</title>
        <authorList>
            <consortium name="The Broad Institute Genomics Platform"/>
            <consortium name="The Broad Institute Genome Sequencing Center for Infectious Disease"/>
            <person name="Wu L."/>
            <person name="Ma J."/>
        </authorList>
    </citation>
    <scope>NUCLEOTIDE SEQUENCE [LARGE SCALE GENOMIC DNA]</scope>
    <source>
        <strain evidence="2">JCM 17458</strain>
    </source>
</reference>
<proteinExistence type="predicted"/>
<protein>
    <submittedName>
        <fullName evidence="1">MoaD/ThiS family protein</fullName>
    </submittedName>
</protein>
<gene>
    <name evidence="1" type="ORF">GCM10022261_17560</name>
</gene>